<gene>
    <name evidence="2" type="ORF">FGM00_13745</name>
</gene>
<dbReference type="Proteomes" id="UP000310017">
    <property type="component" value="Chromosome"/>
</dbReference>
<dbReference type="PANTHER" id="PTHR43685">
    <property type="entry name" value="GLYCOSYLTRANSFERASE"/>
    <property type="match status" value="1"/>
</dbReference>
<keyword evidence="2" id="KW-0808">Transferase</keyword>
<evidence type="ECO:0000313" key="3">
    <source>
        <dbReference type="Proteomes" id="UP000310017"/>
    </source>
</evidence>
<sequence length="283" mass="32477">MDYYIIIPAHNEEAFLADTLTSVLRQSLLPKKIIVVNDNSDDATGKIIEEFMQLCPIIQQVKHTSSEDHMPGSKVIKAFNKGLEHLDSDYDFLVKLDADCILPDTYFERLAYVFKGNPKVGIAGGFAYEKDNHDQWKLNHPMNDDHVRGAFKAYSKSCFKAIGGLRQAMGWDTLDELLAQYHDYEIHTDHRLQVKHLRPTGTAYNQKAKLLQGKAMYAMGYGFGITFVASVKMAFKQRKLNAFFDNMEGFLTARRNNEPLLVNEEESKFIQKLRWKNMLKKLS</sequence>
<dbReference type="AlphaFoldDB" id="A0A5B7SVF2"/>
<dbReference type="InterPro" id="IPR001173">
    <property type="entry name" value="Glyco_trans_2-like"/>
</dbReference>
<dbReference type="OrthoDB" id="1142396at2"/>
<evidence type="ECO:0000259" key="1">
    <source>
        <dbReference type="Pfam" id="PF00535"/>
    </source>
</evidence>
<dbReference type="EMBL" id="CP040710">
    <property type="protein sequence ID" value="QCX01123.1"/>
    <property type="molecule type" value="Genomic_DNA"/>
</dbReference>
<dbReference type="RefSeq" id="WP_138853462.1">
    <property type="nucleotide sequence ID" value="NZ_CP040710.1"/>
</dbReference>
<dbReference type="InterPro" id="IPR029044">
    <property type="entry name" value="Nucleotide-diphossugar_trans"/>
</dbReference>
<dbReference type="CDD" id="cd06423">
    <property type="entry name" value="CESA_like"/>
    <property type="match status" value="1"/>
</dbReference>
<dbReference type="GO" id="GO:0016740">
    <property type="term" value="F:transferase activity"/>
    <property type="evidence" value="ECO:0007669"/>
    <property type="project" value="UniProtKB-KW"/>
</dbReference>
<dbReference type="SUPFAM" id="SSF53448">
    <property type="entry name" value="Nucleotide-diphospho-sugar transferases"/>
    <property type="match status" value="1"/>
</dbReference>
<dbReference type="KEGG" id="asag:FGM00_13745"/>
<dbReference type="PANTHER" id="PTHR43685:SF2">
    <property type="entry name" value="GLYCOSYLTRANSFERASE 2-LIKE DOMAIN-CONTAINING PROTEIN"/>
    <property type="match status" value="1"/>
</dbReference>
<organism evidence="2 3">
    <name type="scientific">Aggregatimonas sangjinii</name>
    <dbReference type="NCBI Taxonomy" id="2583587"/>
    <lineage>
        <taxon>Bacteria</taxon>
        <taxon>Pseudomonadati</taxon>
        <taxon>Bacteroidota</taxon>
        <taxon>Flavobacteriia</taxon>
        <taxon>Flavobacteriales</taxon>
        <taxon>Flavobacteriaceae</taxon>
        <taxon>Aggregatimonas</taxon>
    </lineage>
</organism>
<dbReference type="Gene3D" id="3.90.550.10">
    <property type="entry name" value="Spore Coat Polysaccharide Biosynthesis Protein SpsA, Chain A"/>
    <property type="match status" value="1"/>
</dbReference>
<accession>A0A5B7SVF2</accession>
<protein>
    <submittedName>
        <fullName evidence="2">Glycosyltransferase family 2 protein</fullName>
    </submittedName>
</protein>
<name>A0A5B7SVF2_9FLAO</name>
<proteinExistence type="predicted"/>
<reference evidence="2 3" key="1">
    <citation type="submission" date="2019-05" db="EMBL/GenBank/DDBJ databases">
        <title>Genome sequencing of F202Z8.</title>
        <authorList>
            <person name="Kwon Y.M."/>
        </authorList>
    </citation>
    <scope>NUCLEOTIDE SEQUENCE [LARGE SCALE GENOMIC DNA]</scope>
    <source>
        <strain evidence="2 3">F202Z8</strain>
    </source>
</reference>
<dbReference type="Pfam" id="PF00535">
    <property type="entry name" value="Glycos_transf_2"/>
    <property type="match status" value="1"/>
</dbReference>
<keyword evidence="3" id="KW-1185">Reference proteome</keyword>
<dbReference type="InterPro" id="IPR050834">
    <property type="entry name" value="Glycosyltransf_2"/>
</dbReference>
<feature type="domain" description="Glycosyltransferase 2-like" evidence="1">
    <location>
        <begin position="5"/>
        <end position="145"/>
    </location>
</feature>
<evidence type="ECO:0000313" key="2">
    <source>
        <dbReference type="EMBL" id="QCX01123.1"/>
    </source>
</evidence>